<dbReference type="InParanoid" id="B7QNI1"/>
<dbReference type="CDD" id="cd00063">
    <property type="entry name" value="FN3"/>
    <property type="match status" value="2"/>
</dbReference>
<dbReference type="PANTHER" id="PTHR46957">
    <property type="entry name" value="CYTOKINE RECEPTOR"/>
    <property type="match status" value="1"/>
</dbReference>
<name>B7QNI1_IXOSC</name>
<dbReference type="AlphaFoldDB" id="B7QNI1"/>
<dbReference type="EnsemblMetazoa" id="ISCW023854-RA">
    <property type="protein sequence ID" value="ISCW023854-PA"/>
    <property type="gene ID" value="ISCW023854"/>
</dbReference>
<feature type="domain" description="Fibronectin type-III" evidence="1">
    <location>
        <begin position="2"/>
        <end position="98"/>
    </location>
</feature>
<dbReference type="EMBL" id="ABJB010533771">
    <property type="status" value="NOT_ANNOTATED_CDS"/>
    <property type="molecule type" value="Genomic_DNA"/>
</dbReference>
<protein>
    <recommendedName>
        <fullName evidence="1">Fibronectin type-III domain-containing protein</fullName>
    </recommendedName>
</protein>
<sequence length="235" mass="26266">TPKPDITIVDSNLNSFVVGWTFPRYNWRSGYDGFLVRYCRMSKFCEESYTDLHLMNVSSLRPDTIYNIEVRVNIKHSDGHVEVGPAARAQVKTWSKREVVPDSSGCLLRSPVSSKDWASRRFSSSLVVVVCRSALWTNCTSNASCSVSVIHQQNPFFKTGFLRLKHLEPFTTYYISVRGCNNAGCGEGSTQEARTSVSAPSAPVDLKVSRYEGNSVFVAWEEPRKPAGPIYGYSV</sequence>
<dbReference type="InterPro" id="IPR013783">
    <property type="entry name" value="Ig-like_fold"/>
</dbReference>
<gene>
    <name evidence="2" type="ORF">IscW_ISCW023854</name>
</gene>
<proteinExistence type="predicted"/>
<evidence type="ECO:0000313" key="4">
    <source>
        <dbReference type="Proteomes" id="UP000001555"/>
    </source>
</evidence>
<reference evidence="2 4" key="1">
    <citation type="submission" date="2008-03" db="EMBL/GenBank/DDBJ databases">
        <title>Annotation of Ixodes scapularis.</title>
        <authorList>
            <consortium name="Ixodes scapularis Genome Project Consortium"/>
            <person name="Caler E."/>
            <person name="Hannick L.I."/>
            <person name="Bidwell S."/>
            <person name="Joardar V."/>
            <person name="Thiagarajan M."/>
            <person name="Amedeo P."/>
            <person name="Galinsky K.J."/>
            <person name="Schobel S."/>
            <person name="Inman J."/>
            <person name="Hostetler J."/>
            <person name="Miller J."/>
            <person name="Hammond M."/>
            <person name="Megy K."/>
            <person name="Lawson D."/>
            <person name="Kodira C."/>
            <person name="Sutton G."/>
            <person name="Meyer J."/>
            <person name="Hill C.A."/>
            <person name="Birren B."/>
            <person name="Nene V."/>
            <person name="Collins F."/>
            <person name="Alarcon-Chaidez F."/>
            <person name="Wikel S."/>
            <person name="Strausberg R."/>
        </authorList>
    </citation>
    <scope>NUCLEOTIDE SEQUENCE [LARGE SCALE GENOMIC DNA]</scope>
    <source>
        <strain evidence="4">Wikel</strain>
        <strain evidence="2">Wikel colony</strain>
    </source>
</reference>
<evidence type="ECO:0000259" key="1">
    <source>
        <dbReference type="PROSITE" id="PS50853"/>
    </source>
</evidence>
<dbReference type="PaxDb" id="6945-B7QNI1"/>
<feature type="non-terminal residue" evidence="2">
    <location>
        <position position="1"/>
    </location>
</feature>
<keyword evidence="4" id="KW-1185">Reference proteome</keyword>
<dbReference type="Gene3D" id="2.60.40.10">
    <property type="entry name" value="Immunoglobulins"/>
    <property type="match status" value="2"/>
</dbReference>
<dbReference type="SMART" id="SM00060">
    <property type="entry name" value="FN3"/>
    <property type="match status" value="2"/>
</dbReference>
<dbReference type="InterPro" id="IPR036116">
    <property type="entry name" value="FN3_sf"/>
</dbReference>
<dbReference type="Proteomes" id="UP000001555">
    <property type="component" value="Unassembled WGS sequence"/>
</dbReference>
<dbReference type="OrthoDB" id="6492785at2759"/>
<dbReference type="PROSITE" id="PS50853">
    <property type="entry name" value="FN3"/>
    <property type="match status" value="2"/>
</dbReference>
<evidence type="ECO:0000313" key="3">
    <source>
        <dbReference type="EnsemblMetazoa" id="ISCW023854-PA"/>
    </source>
</evidence>
<dbReference type="VEuPathDB" id="VectorBase:ISCW023854"/>
<dbReference type="GO" id="GO:0016020">
    <property type="term" value="C:membrane"/>
    <property type="evidence" value="ECO:0007669"/>
    <property type="project" value="UniProtKB-SubCell"/>
</dbReference>
<feature type="non-terminal residue" evidence="2">
    <location>
        <position position="235"/>
    </location>
</feature>
<dbReference type="Pfam" id="PF00041">
    <property type="entry name" value="fn3"/>
    <property type="match status" value="1"/>
</dbReference>
<accession>B7QNI1</accession>
<dbReference type="VEuPathDB" id="VectorBase:ISCP_016657"/>
<dbReference type="EMBL" id="ABJB010462210">
    <property type="status" value="NOT_ANNOTATED_CDS"/>
    <property type="molecule type" value="Genomic_DNA"/>
</dbReference>
<dbReference type="InterPro" id="IPR050713">
    <property type="entry name" value="RTP_Phos/Ushers"/>
</dbReference>
<dbReference type="HOGENOM" id="CLU_1182701_0_0_1"/>
<feature type="domain" description="Fibronectin type-III" evidence="1">
    <location>
        <begin position="202"/>
        <end position="235"/>
    </location>
</feature>
<dbReference type="InterPro" id="IPR003961">
    <property type="entry name" value="FN3_dom"/>
</dbReference>
<dbReference type="SUPFAM" id="SSF49265">
    <property type="entry name" value="Fibronectin type III"/>
    <property type="match status" value="2"/>
</dbReference>
<dbReference type="VEuPathDB" id="VectorBase:ISCI023854"/>
<organism>
    <name type="scientific">Ixodes scapularis</name>
    <name type="common">Black-legged tick</name>
    <name type="synonym">Deer tick</name>
    <dbReference type="NCBI Taxonomy" id="6945"/>
    <lineage>
        <taxon>Eukaryota</taxon>
        <taxon>Metazoa</taxon>
        <taxon>Ecdysozoa</taxon>
        <taxon>Arthropoda</taxon>
        <taxon>Chelicerata</taxon>
        <taxon>Arachnida</taxon>
        <taxon>Acari</taxon>
        <taxon>Parasitiformes</taxon>
        <taxon>Ixodida</taxon>
        <taxon>Ixodoidea</taxon>
        <taxon>Ixodidae</taxon>
        <taxon>Ixodinae</taxon>
        <taxon>Ixodes</taxon>
    </lineage>
</organism>
<dbReference type="EMBL" id="ABJB010638213">
    <property type="status" value="NOT_ANNOTATED_CDS"/>
    <property type="molecule type" value="Genomic_DNA"/>
</dbReference>
<dbReference type="EMBL" id="DS979224">
    <property type="protein sequence ID" value="EEC20403.1"/>
    <property type="molecule type" value="Genomic_DNA"/>
</dbReference>
<dbReference type="PANTHER" id="PTHR46957:SF3">
    <property type="entry name" value="CYTOKINE RECEPTOR"/>
    <property type="match status" value="1"/>
</dbReference>
<evidence type="ECO:0000313" key="2">
    <source>
        <dbReference type="EMBL" id="EEC20403.1"/>
    </source>
</evidence>
<reference evidence="3" key="2">
    <citation type="submission" date="2020-05" db="UniProtKB">
        <authorList>
            <consortium name="EnsemblMetazoa"/>
        </authorList>
    </citation>
    <scope>IDENTIFICATION</scope>
    <source>
        <strain evidence="3">wikel</strain>
    </source>
</reference>